<evidence type="ECO:0000313" key="1">
    <source>
        <dbReference type="EMBL" id="KAJ8112461.1"/>
    </source>
</evidence>
<dbReference type="Proteomes" id="UP001153334">
    <property type="component" value="Unassembled WGS sequence"/>
</dbReference>
<reference evidence="1" key="1">
    <citation type="submission" date="2022-11" db="EMBL/GenBank/DDBJ databases">
        <title>Genome Sequence of Nemania bipapillata.</title>
        <authorList>
            <person name="Buettner E."/>
        </authorList>
    </citation>
    <scope>NUCLEOTIDE SEQUENCE</scope>
    <source>
        <strain evidence="1">CP14</strain>
    </source>
</reference>
<comment type="caution">
    <text evidence="1">The sequence shown here is derived from an EMBL/GenBank/DDBJ whole genome shotgun (WGS) entry which is preliminary data.</text>
</comment>
<sequence length="299" mass="31149">MLDPLGLALFTGALVSLILALQISGVSGWVTPAPIVLVVVFAILLGLFFAVQTWLQERGTLPPRIARMPQVIFASAYAYLIDSAYYVVAYFLPIWFQAVKGISARDSGIRLLPIIIAAVLASIVSGIVVSRTGHYALIILFSSAIAATGCGLLSTMDPGSGAGAWIGYQTLVGVGVGLGMQQAAVVVQNKLDRGDIPTAISAVTLFQALGSAVMVSITQNVFANRVYDEVHGTAPNITRGMIINTGATELIDLASSPDEKRVLLNAVSVALTQGFYVATAGSALAGIAGLGMGFKKLDH</sequence>
<dbReference type="EMBL" id="JAPESX010001653">
    <property type="protein sequence ID" value="KAJ8112461.1"/>
    <property type="molecule type" value="Genomic_DNA"/>
</dbReference>
<organism evidence="1 2">
    <name type="scientific">Nemania bipapillata</name>
    <dbReference type="NCBI Taxonomy" id="110536"/>
    <lineage>
        <taxon>Eukaryota</taxon>
        <taxon>Fungi</taxon>
        <taxon>Dikarya</taxon>
        <taxon>Ascomycota</taxon>
        <taxon>Pezizomycotina</taxon>
        <taxon>Sordariomycetes</taxon>
        <taxon>Xylariomycetidae</taxon>
        <taxon>Xylariales</taxon>
        <taxon>Xylariaceae</taxon>
        <taxon>Nemania</taxon>
    </lineage>
</organism>
<keyword evidence="2" id="KW-1185">Reference proteome</keyword>
<gene>
    <name evidence="1" type="ORF">ONZ43_g5389</name>
</gene>
<protein>
    <submittedName>
        <fullName evidence="1">Uncharacterized protein</fullName>
    </submittedName>
</protein>
<evidence type="ECO:0000313" key="2">
    <source>
        <dbReference type="Proteomes" id="UP001153334"/>
    </source>
</evidence>
<proteinExistence type="predicted"/>
<name>A0ACC2IBD9_9PEZI</name>
<accession>A0ACC2IBD9</accession>